<dbReference type="AlphaFoldDB" id="A0A1H9N4J2"/>
<dbReference type="Proteomes" id="UP000198504">
    <property type="component" value="Unassembled WGS sequence"/>
</dbReference>
<dbReference type="Gene3D" id="1.10.10.1320">
    <property type="entry name" value="Anti-sigma factor, zinc-finger domain"/>
    <property type="match status" value="1"/>
</dbReference>
<dbReference type="RefSeq" id="WP_139210063.1">
    <property type="nucleotide sequence ID" value="NZ_FOFA01000012.1"/>
</dbReference>
<dbReference type="OrthoDB" id="4328740at2"/>
<evidence type="ECO:0000256" key="2">
    <source>
        <dbReference type="ARBA" id="ARBA00023163"/>
    </source>
</evidence>
<feature type="domain" description="Anti-sigma K factor RskA C-terminal" evidence="4">
    <location>
        <begin position="93"/>
        <end position="222"/>
    </location>
</feature>
<evidence type="ECO:0000313" key="6">
    <source>
        <dbReference type="Proteomes" id="UP000198504"/>
    </source>
</evidence>
<evidence type="ECO:0000256" key="3">
    <source>
        <dbReference type="SAM" id="Phobius"/>
    </source>
</evidence>
<keyword evidence="3" id="KW-0472">Membrane</keyword>
<keyword evidence="3" id="KW-0812">Transmembrane</keyword>
<gene>
    <name evidence="5" type="ORF">SAMN05421756_11286</name>
</gene>
<proteinExistence type="predicted"/>
<evidence type="ECO:0000256" key="1">
    <source>
        <dbReference type="ARBA" id="ARBA00023015"/>
    </source>
</evidence>
<feature type="transmembrane region" description="Helical" evidence="3">
    <location>
        <begin position="89"/>
        <end position="109"/>
    </location>
</feature>
<evidence type="ECO:0000259" key="4">
    <source>
        <dbReference type="Pfam" id="PF10099"/>
    </source>
</evidence>
<dbReference type="EMBL" id="FOFA01000012">
    <property type="protein sequence ID" value="SER30731.1"/>
    <property type="molecule type" value="Genomic_DNA"/>
</dbReference>
<name>A0A1H9N4J2_9ACTN</name>
<keyword evidence="2" id="KW-0804">Transcription</keyword>
<evidence type="ECO:0000313" key="5">
    <source>
        <dbReference type="EMBL" id="SER30731.1"/>
    </source>
</evidence>
<dbReference type="InterPro" id="IPR018764">
    <property type="entry name" value="RskA_C"/>
</dbReference>
<keyword evidence="6" id="KW-1185">Reference proteome</keyword>
<dbReference type="GO" id="GO:0005886">
    <property type="term" value="C:plasma membrane"/>
    <property type="evidence" value="ECO:0007669"/>
    <property type="project" value="InterPro"/>
</dbReference>
<keyword evidence="1" id="KW-0805">Transcription regulation</keyword>
<dbReference type="STRING" id="1036181.SAMN05421756_11286"/>
<keyword evidence="3" id="KW-1133">Transmembrane helix</keyword>
<dbReference type="InterPro" id="IPR041916">
    <property type="entry name" value="Anti_sigma_zinc_sf"/>
</dbReference>
<dbReference type="Pfam" id="PF10099">
    <property type="entry name" value="RskA_C"/>
    <property type="match status" value="1"/>
</dbReference>
<accession>A0A1H9N4J2</accession>
<protein>
    <submittedName>
        <fullName evidence="5">Anti-sigma-K factor rskA</fullName>
    </submittedName>
</protein>
<sequence>MDHLSADRLATLATDVAAAPEPHEGEHLASCRACRDDVAELADLAHAVRDLGPATLRPPHPDVWAAITSEVDAAPVGTSGASPLRRRRVWVPAAVAAAVGLVVGAGAVLGVSAIRADDDGGGGGALVARADLAALPGQTGEGTAELVRRSDTLQLRVHAALQPSPGSDYHEVWLINGDGRRMYALGALPSSGDASYWLPGPLSQQLDGYSTVDISLEPDDGDTVHSQHSLVRGTLPG</sequence>
<reference evidence="6" key="1">
    <citation type="submission" date="2016-10" db="EMBL/GenBank/DDBJ databases">
        <authorList>
            <person name="Varghese N."/>
            <person name="Submissions S."/>
        </authorList>
    </citation>
    <scope>NUCLEOTIDE SEQUENCE [LARGE SCALE GENOMIC DNA]</scope>
    <source>
        <strain evidence="6">CGMCC 4.6856</strain>
    </source>
</reference>
<organism evidence="5 6">
    <name type="scientific">Microlunatus flavus</name>
    <dbReference type="NCBI Taxonomy" id="1036181"/>
    <lineage>
        <taxon>Bacteria</taxon>
        <taxon>Bacillati</taxon>
        <taxon>Actinomycetota</taxon>
        <taxon>Actinomycetes</taxon>
        <taxon>Propionibacteriales</taxon>
        <taxon>Propionibacteriaceae</taxon>
        <taxon>Microlunatus</taxon>
    </lineage>
</organism>